<dbReference type="EMBL" id="AP027729">
    <property type="protein sequence ID" value="BDZ41314.1"/>
    <property type="molecule type" value="Genomic_DNA"/>
</dbReference>
<feature type="region of interest" description="Disordered" evidence="1">
    <location>
        <begin position="28"/>
        <end position="60"/>
    </location>
</feature>
<keyword evidence="2" id="KW-0732">Signal</keyword>
<organism evidence="3 4">
    <name type="scientific">Paraoerskovia sediminicola</name>
    <dbReference type="NCBI Taxonomy" id="1138587"/>
    <lineage>
        <taxon>Bacteria</taxon>
        <taxon>Bacillati</taxon>
        <taxon>Actinomycetota</taxon>
        <taxon>Actinomycetes</taxon>
        <taxon>Micrococcales</taxon>
        <taxon>Cellulomonadaceae</taxon>
        <taxon>Paraoerskovia</taxon>
    </lineage>
</organism>
<feature type="chain" id="PRO_5046530556" description="DUF5666 domain-containing protein" evidence="2">
    <location>
        <begin position="21"/>
        <end position="279"/>
    </location>
</feature>
<dbReference type="RefSeq" id="WP_286218503.1">
    <property type="nucleotide sequence ID" value="NZ_AP027729.1"/>
</dbReference>
<evidence type="ECO:0000313" key="3">
    <source>
        <dbReference type="EMBL" id="BDZ41314.1"/>
    </source>
</evidence>
<accession>A0ABM8FZX2</accession>
<sequence length="279" mass="26657">MRVFRSATVLTALLTVGVVAGCADDGDAADPGASADPTPTAEATTEAPAEPPTLSGPVDPLQFMMKTADGAVDLDGTASSCDSADEENLAVSFTDGDATVDIDVADGAGTVTVTGGPEFEGTADMFEIGDDGTVNITGTGSAADDSATATAFTVLGGCTGGDAGGSGDAGGDAAGDSAAGDVTLTTANGSADVSGAATTCTNPDEADLDLEFSDGTSTVMVDVAGGTGSVEVTGGSEFEGTVEMFEIGDDGSFTASGFGGAADPGAEATTFEIAGTCAG</sequence>
<proteinExistence type="predicted"/>
<reference evidence="4" key="1">
    <citation type="journal article" date="2019" name="Int. J. Syst. Evol. Microbiol.">
        <title>The Global Catalogue of Microorganisms (GCM) 10K type strain sequencing project: providing services to taxonomists for standard genome sequencing and annotation.</title>
        <authorList>
            <consortium name="The Broad Institute Genomics Platform"/>
            <consortium name="The Broad Institute Genome Sequencing Center for Infectious Disease"/>
            <person name="Wu L."/>
            <person name="Ma J."/>
        </authorList>
    </citation>
    <scope>NUCLEOTIDE SEQUENCE [LARGE SCALE GENOMIC DNA]</scope>
    <source>
        <strain evidence="4">NBRC 108565</strain>
    </source>
</reference>
<evidence type="ECO:0000313" key="4">
    <source>
        <dbReference type="Proteomes" id="UP001321475"/>
    </source>
</evidence>
<gene>
    <name evidence="3" type="ORF">GCM10025865_06130</name>
</gene>
<name>A0ABM8FZX2_9CELL</name>
<dbReference type="Proteomes" id="UP001321475">
    <property type="component" value="Chromosome"/>
</dbReference>
<protein>
    <recommendedName>
        <fullName evidence="5">DUF5666 domain-containing protein</fullName>
    </recommendedName>
</protein>
<dbReference type="PROSITE" id="PS51257">
    <property type="entry name" value="PROKAR_LIPOPROTEIN"/>
    <property type="match status" value="1"/>
</dbReference>
<evidence type="ECO:0008006" key="5">
    <source>
        <dbReference type="Google" id="ProtNLM"/>
    </source>
</evidence>
<evidence type="ECO:0000256" key="2">
    <source>
        <dbReference type="SAM" id="SignalP"/>
    </source>
</evidence>
<keyword evidence="4" id="KW-1185">Reference proteome</keyword>
<evidence type="ECO:0000256" key="1">
    <source>
        <dbReference type="SAM" id="MobiDB-lite"/>
    </source>
</evidence>
<feature type="signal peptide" evidence="2">
    <location>
        <begin position="1"/>
        <end position="20"/>
    </location>
</feature>
<feature type="compositionally biased region" description="Low complexity" evidence="1">
    <location>
        <begin position="28"/>
        <end position="48"/>
    </location>
</feature>